<dbReference type="EMBL" id="CP011307">
    <property type="protein sequence ID" value="ALP94483.1"/>
    <property type="molecule type" value="Genomic_DNA"/>
</dbReference>
<feature type="transmembrane region" description="Helical" evidence="6">
    <location>
        <begin position="257"/>
        <end position="281"/>
    </location>
</feature>
<evidence type="ECO:0000313" key="8">
    <source>
        <dbReference type="Proteomes" id="UP000064844"/>
    </source>
</evidence>
<dbReference type="InterPro" id="IPR011701">
    <property type="entry name" value="MFS"/>
</dbReference>
<sequence>MISHWKRKFVVLWVGQACSIFTSMLSQYALIWYLTDRTGSPAVLSMAMLCGMLPQGVLSLFTGSFADRFDRRYIMAIADGAIGIVSLFLALAAAGGTLSTGPILLALALRSVGSAFHSPCIQAVTPLLAPPDALSRCAGWSQGIQTVSMLLSPAAAAVLYDLVVRESLPLSAVLLLDTAGAAFAVLALAAARLPVLRVGDPGRRLRIWRDTREGFAILRAKRWLWELCLICALFSVAFLPLSALFPLMSMDYFGGDSAAAALVETAFSVGMLTGSVILGVWGGTKDKIVTIVASELVLGVVLVAAGLLPPSGFWVFAGLSLLMGLSCPFFNSEFMALIQEKVEPEYLGRVLGLSGAIMTLASPLGLVATALFAEYTGITVWFLIGGIVTLVCGGLTLALPAVRTCDRA</sequence>
<feature type="transmembrane region" description="Helical" evidence="6">
    <location>
        <begin position="41"/>
        <end position="61"/>
    </location>
</feature>
<dbReference type="KEGG" id="ibu:IB211_02092"/>
<evidence type="ECO:0000256" key="5">
    <source>
        <dbReference type="ARBA" id="ARBA00023136"/>
    </source>
</evidence>
<name>A0A0S2W588_9FIRM</name>
<feature type="transmembrane region" description="Helical" evidence="6">
    <location>
        <begin position="170"/>
        <end position="195"/>
    </location>
</feature>
<keyword evidence="3 6" id="KW-0812">Transmembrane</keyword>
<gene>
    <name evidence="7" type="ORF">IB211_02092</name>
</gene>
<proteinExistence type="predicted"/>
<dbReference type="InterPro" id="IPR036259">
    <property type="entry name" value="MFS_trans_sf"/>
</dbReference>
<keyword evidence="4 6" id="KW-1133">Transmembrane helix</keyword>
<dbReference type="PATRIC" id="fig|1297617.4.peg.2156"/>
<feature type="transmembrane region" description="Helical" evidence="6">
    <location>
        <begin position="314"/>
        <end position="338"/>
    </location>
</feature>
<dbReference type="AlphaFoldDB" id="A0A0S2W588"/>
<keyword evidence="8" id="KW-1185">Reference proteome</keyword>
<evidence type="ECO:0000256" key="6">
    <source>
        <dbReference type="SAM" id="Phobius"/>
    </source>
</evidence>
<dbReference type="GO" id="GO:0022857">
    <property type="term" value="F:transmembrane transporter activity"/>
    <property type="evidence" value="ECO:0007669"/>
    <property type="project" value="InterPro"/>
</dbReference>
<feature type="transmembrane region" description="Helical" evidence="6">
    <location>
        <begin position="223"/>
        <end position="245"/>
    </location>
</feature>
<dbReference type="CDD" id="cd06173">
    <property type="entry name" value="MFS_MefA_like"/>
    <property type="match status" value="1"/>
</dbReference>
<dbReference type="SUPFAM" id="SSF103473">
    <property type="entry name" value="MFS general substrate transporter"/>
    <property type="match status" value="1"/>
</dbReference>
<dbReference type="eggNOG" id="COG0477">
    <property type="taxonomic scope" value="Bacteria"/>
</dbReference>
<feature type="transmembrane region" description="Helical" evidence="6">
    <location>
        <begin position="288"/>
        <end position="308"/>
    </location>
</feature>
<evidence type="ECO:0000256" key="1">
    <source>
        <dbReference type="ARBA" id="ARBA00004651"/>
    </source>
</evidence>
<reference evidence="7 8" key="1">
    <citation type="journal article" date="2015" name="Nat. Commun.">
        <title>Production of butyrate from lysine and the Amadori product fructoselysine by a human gut commensal.</title>
        <authorList>
            <person name="Bui T.P."/>
            <person name="Ritari J."/>
            <person name="Boeren S."/>
            <person name="de Waard P."/>
            <person name="Plugge C.M."/>
            <person name="de Vos W.M."/>
        </authorList>
    </citation>
    <scope>NUCLEOTIDE SEQUENCE [LARGE SCALE GENOMIC DNA]</scope>
    <source>
        <strain evidence="7 8">AF211</strain>
    </source>
</reference>
<dbReference type="RefSeq" id="WP_058117980.1">
    <property type="nucleotide sequence ID" value="NZ_CP011307.1"/>
</dbReference>
<evidence type="ECO:0000256" key="4">
    <source>
        <dbReference type="ARBA" id="ARBA00022989"/>
    </source>
</evidence>
<dbReference type="Pfam" id="PF07690">
    <property type="entry name" value="MFS_1"/>
    <property type="match status" value="1"/>
</dbReference>
<comment type="subcellular location">
    <subcellularLocation>
        <location evidence="1">Cell membrane</location>
        <topology evidence="1">Multi-pass membrane protein</topology>
    </subcellularLocation>
</comment>
<feature type="transmembrane region" description="Helical" evidence="6">
    <location>
        <begin position="350"/>
        <end position="372"/>
    </location>
</feature>
<dbReference type="GO" id="GO:0005886">
    <property type="term" value="C:plasma membrane"/>
    <property type="evidence" value="ECO:0007669"/>
    <property type="project" value="UniProtKB-SubCell"/>
</dbReference>
<protein>
    <recommendedName>
        <fullName evidence="9">DHA3 family macrolide efflux protein-like MFS transporter</fullName>
    </recommendedName>
</protein>
<dbReference type="Gene3D" id="1.20.1250.20">
    <property type="entry name" value="MFS general substrate transporter like domains"/>
    <property type="match status" value="1"/>
</dbReference>
<dbReference type="PANTHER" id="PTHR23513">
    <property type="entry name" value="INTEGRAL MEMBRANE EFFLUX PROTEIN-RELATED"/>
    <property type="match status" value="1"/>
</dbReference>
<evidence type="ECO:0000256" key="2">
    <source>
        <dbReference type="ARBA" id="ARBA00022475"/>
    </source>
</evidence>
<keyword evidence="2" id="KW-1003">Cell membrane</keyword>
<dbReference type="PANTHER" id="PTHR23513:SF11">
    <property type="entry name" value="STAPHYLOFERRIN A TRANSPORTER"/>
    <property type="match status" value="1"/>
</dbReference>
<keyword evidence="5 6" id="KW-0472">Membrane</keyword>
<organism evidence="7 8">
    <name type="scientific">Intestinimonas butyriciproducens</name>
    <dbReference type="NCBI Taxonomy" id="1297617"/>
    <lineage>
        <taxon>Bacteria</taxon>
        <taxon>Bacillati</taxon>
        <taxon>Bacillota</taxon>
        <taxon>Clostridia</taxon>
        <taxon>Eubacteriales</taxon>
        <taxon>Intestinimonas</taxon>
    </lineage>
</organism>
<evidence type="ECO:0000313" key="7">
    <source>
        <dbReference type="EMBL" id="ALP94483.1"/>
    </source>
</evidence>
<evidence type="ECO:0008006" key="9">
    <source>
        <dbReference type="Google" id="ProtNLM"/>
    </source>
</evidence>
<feature type="transmembrane region" description="Helical" evidence="6">
    <location>
        <begin position="12"/>
        <end position="35"/>
    </location>
</feature>
<feature type="transmembrane region" description="Helical" evidence="6">
    <location>
        <begin position="378"/>
        <end position="402"/>
    </location>
</feature>
<accession>A0A0S2W588</accession>
<reference evidence="8" key="2">
    <citation type="submission" date="2015-04" db="EMBL/GenBank/DDBJ databases">
        <title>A butyrogenic pathway from the amino acid lysine in a human gut commensal.</title>
        <authorList>
            <person name="de Vos W.M."/>
            <person name="Bui N.T.P."/>
            <person name="Plugge C.M."/>
            <person name="Ritari J."/>
        </authorList>
    </citation>
    <scope>NUCLEOTIDE SEQUENCE [LARGE SCALE GENOMIC DNA]</scope>
    <source>
        <strain evidence="8">AF211</strain>
    </source>
</reference>
<dbReference type="STRING" id="1297617.IB211_02092"/>
<dbReference type="Proteomes" id="UP000064844">
    <property type="component" value="Chromosome"/>
</dbReference>
<evidence type="ECO:0000256" key="3">
    <source>
        <dbReference type="ARBA" id="ARBA00022692"/>
    </source>
</evidence>